<sequence>MKKFVSLVILVLAIDLVQAQTQESTKQPNEQSKVTREYDENGNLIRFDSTYVKSWSSDSTMAPQDIEQLQKQMEEMFSGSFGEDSDSFFGSPFPGSAKEFFQHFGQEYGDSTMNMPGFQSSFPDFEELHQQMMRHFGQLFQSDSVQIGNDTVPDQFQFDFFGDPEEFEKIQKEFEQHFEQMNKNSSKKIGT</sequence>
<feature type="chain" id="PRO_5019356137" evidence="1">
    <location>
        <begin position="20"/>
        <end position="191"/>
    </location>
</feature>
<keyword evidence="3" id="KW-1185">Reference proteome</keyword>
<dbReference type="AlphaFoldDB" id="A0A419VX92"/>
<comment type="caution">
    <text evidence="2">The sequence shown here is derived from an EMBL/GenBank/DDBJ whole genome shotgun (WGS) entry which is preliminary data.</text>
</comment>
<name>A0A419VX92_9BACT</name>
<gene>
    <name evidence="2" type="ORF">BC643_3823</name>
</gene>
<feature type="signal peptide" evidence="1">
    <location>
        <begin position="1"/>
        <end position="19"/>
    </location>
</feature>
<evidence type="ECO:0000313" key="2">
    <source>
        <dbReference type="EMBL" id="RKD87816.1"/>
    </source>
</evidence>
<accession>A0A419VX92</accession>
<organism evidence="2 3">
    <name type="scientific">Mangrovibacterium diazotrophicum</name>
    <dbReference type="NCBI Taxonomy" id="1261403"/>
    <lineage>
        <taxon>Bacteria</taxon>
        <taxon>Pseudomonadati</taxon>
        <taxon>Bacteroidota</taxon>
        <taxon>Bacteroidia</taxon>
        <taxon>Marinilabiliales</taxon>
        <taxon>Prolixibacteraceae</taxon>
        <taxon>Mangrovibacterium</taxon>
    </lineage>
</organism>
<evidence type="ECO:0000256" key="1">
    <source>
        <dbReference type="SAM" id="SignalP"/>
    </source>
</evidence>
<dbReference type="RefSeq" id="WP_120274836.1">
    <property type="nucleotide sequence ID" value="NZ_RAPN01000003.1"/>
</dbReference>
<dbReference type="EMBL" id="RAPN01000003">
    <property type="protein sequence ID" value="RKD87816.1"/>
    <property type="molecule type" value="Genomic_DNA"/>
</dbReference>
<proteinExistence type="predicted"/>
<dbReference type="Proteomes" id="UP000283387">
    <property type="component" value="Unassembled WGS sequence"/>
</dbReference>
<evidence type="ECO:0000313" key="3">
    <source>
        <dbReference type="Proteomes" id="UP000283387"/>
    </source>
</evidence>
<keyword evidence="1" id="KW-0732">Signal</keyword>
<reference evidence="2 3" key="1">
    <citation type="submission" date="2018-09" db="EMBL/GenBank/DDBJ databases">
        <title>Genomic Encyclopedia of Archaeal and Bacterial Type Strains, Phase II (KMG-II): from individual species to whole genera.</title>
        <authorList>
            <person name="Goeker M."/>
        </authorList>
    </citation>
    <scope>NUCLEOTIDE SEQUENCE [LARGE SCALE GENOMIC DNA]</scope>
    <source>
        <strain evidence="2 3">DSM 27148</strain>
    </source>
</reference>
<protein>
    <submittedName>
        <fullName evidence="2">Uncharacterized protein</fullName>
    </submittedName>
</protein>
<dbReference type="OrthoDB" id="1452960at2"/>